<proteinExistence type="predicted"/>
<dbReference type="EMBL" id="UINC01112969">
    <property type="protein sequence ID" value="SVC82277.1"/>
    <property type="molecule type" value="Genomic_DNA"/>
</dbReference>
<dbReference type="AlphaFoldDB" id="A0A382QB55"/>
<accession>A0A382QB55</accession>
<evidence type="ECO:0000313" key="1">
    <source>
        <dbReference type="EMBL" id="SVC82277.1"/>
    </source>
</evidence>
<gene>
    <name evidence="1" type="ORF">METZ01_LOCUS335131</name>
</gene>
<reference evidence="1" key="1">
    <citation type="submission" date="2018-05" db="EMBL/GenBank/DDBJ databases">
        <authorList>
            <person name="Lanie J.A."/>
            <person name="Ng W.-L."/>
            <person name="Kazmierczak K.M."/>
            <person name="Andrzejewski T.M."/>
            <person name="Davidsen T.M."/>
            <person name="Wayne K.J."/>
            <person name="Tettelin H."/>
            <person name="Glass J.I."/>
            <person name="Rusch D."/>
            <person name="Podicherti R."/>
            <person name="Tsui H.-C.T."/>
            <person name="Winkler M.E."/>
        </authorList>
    </citation>
    <scope>NUCLEOTIDE SEQUENCE</scope>
</reference>
<protein>
    <submittedName>
        <fullName evidence="1">Uncharacterized protein</fullName>
    </submittedName>
</protein>
<sequence length="50" mass="6078">MIVFNSLQKTHRLISLFSFQRTLGYTFFFKKAGNYMSYISRCQDENHFNF</sequence>
<organism evidence="1">
    <name type="scientific">marine metagenome</name>
    <dbReference type="NCBI Taxonomy" id="408172"/>
    <lineage>
        <taxon>unclassified sequences</taxon>
        <taxon>metagenomes</taxon>
        <taxon>ecological metagenomes</taxon>
    </lineage>
</organism>
<name>A0A382QB55_9ZZZZ</name>